<dbReference type="HOGENOM" id="CLU_196408_0_0_1"/>
<protein>
    <submittedName>
        <fullName evidence="1">Uncharacterized protein</fullName>
    </submittedName>
</protein>
<accession>A0A0C2ZCA7</accession>
<dbReference type="OrthoDB" id="2682674at2759"/>
<reference evidence="1 2" key="1">
    <citation type="submission" date="2014-04" db="EMBL/GenBank/DDBJ databases">
        <authorList>
            <consortium name="DOE Joint Genome Institute"/>
            <person name="Kuo A."/>
            <person name="Kohler A."/>
            <person name="Nagy L.G."/>
            <person name="Floudas D."/>
            <person name="Copeland A."/>
            <person name="Barry K.W."/>
            <person name="Cichocki N."/>
            <person name="Veneault-Fourrey C."/>
            <person name="LaButti K."/>
            <person name="Lindquist E.A."/>
            <person name="Lipzen A."/>
            <person name="Lundell T."/>
            <person name="Morin E."/>
            <person name="Murat C."/>
            <person name="Sun H."/>
            <person name="Tunlid A."/>
            <person name="Henrissat B."/>
            <person name="Grigoriev I.V."/>
            <person name="Hibbett D.S."/>
            <person name="Martin F."/>
            <person name="Nordberg H.P."/>
            <person name="Cantor M.N."/>
            <person name="Hua S.X."/>
        </authorList>
    </citation>
    <scope>NUCLEOTIDE SEQUENCE [LARGE SCALE GENOMIC DNA]</scope>
    <source>
        <strain evidence="1 2">Foug A</strain>
    </source>
</reference>
<sequence length="92" mass="10626">LTISKVEQAFTQWTTGHFVPLDDHKFSKQGWGFAMNEIMDSVDKVTEQKWTKIYSSTEEYLWVYNPKSKGVLCAKSRNKPSGRANCYEPDSE</sequence>
<gene>
    <name evidence="1" type="ORF">SCLCIDRAFT_126173</name>
</gene>
<feature type="non-terminal residue" evidence="1">
    <location>
        <position position="1"/>
    </location>
</feature>
<dbReference type="EMBL" id="KN822073">
    <property type="protein sequence ID" value="KIM59468.1"/>
    <property type="molecule type" value="Genomic_DNA"/>
</dbReference>
<dbReference type="AlphaFoldDB" id="A0A0C2ZCA7"/>
<dbReference type="InParanoid" id="A0A0C2ZCA7"/>
<keyword evidence="2" id="KW-1185">Reference proteome</keyword>
<evidence type="ECO:0000313" key="2">
    <source>
        <dbReference type="Proteomes" id="UP000053989"/>
    </source>
</evidence>
<proteinExistence type="predicted"/>
<dbReference type="Proteomes" id="UP000053989">
    <property type="component" value="Unassembled WGS sequence"/>
</dbReference>
<reference evidence="2" key="2">
    <citation type="submission" date="2015-01" db="EMBL/GenBank/DDBJ databases">
        <title>Evolutionary Origins and Diversification of the Mycorrhizal Mutualists.</title>
        <authorList>
            <consortium name="DOE Joint Genome Institute"/>
            <consortium name="Mycorrhizal Genomics Consortium"/>
            <person name="Kohler A."/>
            <person name="Kuo A."/>
            <person name="Nagy L.G."/>
            <person name="Floudas D."/>
            <person name="Copeland A."/>
            <person name="Barry K.W."/>
            <person name="Cichocki N."/>
            <person name="Veneault-Fourrey C."/>
            <person name="LaButti K."/>
            <person name="Lindquist E.A."/>
            <person name="Lipzen A."/>
            <person name="Lundell T."/>
            <person name="Morin E."/>
            <person name="Murat C."/>
            <person name="Riley R."/>
            <person name="Ohm R."/>
            <person name="Sun H."/>
            <person name="Tunlid A."/>
            <person name="Henrissat B."/>
            <person name="Grigoriev I.V."/>
            <person name="Hibbett D.S."/>
            <person name="Martin F."/>
        </authorList>
    </citation>
    <scope>NUCLEOTIDE SEQUENCE [LARGE SCALE GENOMIC DNA]</scope>
    <source>
        <strain evidence="2">Foug A</strain>
    </source>
</reference>
<organism evidence="1 2">
    <name type="scientific">Scleroderma citrinum Foug A</name>
    <dbReference type="NCBI Taxonomy" id="1036808"/>
    <lineage>
        <taxon>Eukaryota</taxon>
        <taxon>Fungi</taxon>
        <taxon>Dikarya</taxon>
        <taxon>Basidiomycota</taxon>
        <taxon>Agaricomycotina</taxon>
        <taxon>Agaricomycetes</taxon>
        <taxon>Agaricomycetidae</taxon>
        <taxon>Boletales</taxon>
        <taxon>Sclerodermatineae</taxon>
        <taxon>Sclerodermataceae</taxon>
        <taxon>Scleroderma</taxon>
    </lineage>
</organism>
<name>A0A0C2ZCA7_9AGAM</name>
<evidence type="ECO:0000313" key="1">
    <source>
        <dbReference type="EMBL" id="KIM59468.1"/>
    </source>
</evidence>